<sequence length="740" mass="81559">MPKRKELSSSSSSSAAMAGTFTRSRSEIFLHRTRSGRARPDPPKRRRPIPPSLPSSSSSAGVVVKDLRLKRVFSDRTSTKAEIDPPKNIEGPAVIESPSKEPGGGPVDDPVESDSSGKGSNRRTEVDRVAETKSLDLDSSNRSNIKSGLSRCSRSKLIGNPRSFSYKRLLPYLKDLAKDVSNGMEVHLNNQPFKAEKTIEDKLSLLSADQLSNQQNHIAPLEGPSTTLSGNFRELEGSLELISKDNIPQTTASGSPDAYSERSLQAQQVACKMAANDSVMANIDKLEKGTGSDFEEQHKLDIQENITQTTVVESPDSCSRGKLQVCEATCKTGNNDEEMKDINRLDKEETSEEMNGGTIGILIGCDDNVQGTPPDADFVSKLDSAEGGKRTNLLETELCNTSKNRVGPASSSRSKLFRNPSSFSYRRLLPYIMDLAKDGSSGMTILHPKNHTTTTEKNIDERPYTSNIDPSSALQHQSIPSGDTPPATSVLNQQSEENPYSERHGLSFQEDNCSSVTMVPLISLDETKSQTYECKSDLPQKRSDNEFEMVYRRLSSCFPTIGEDLSVQELTGNLQEPSYSPLKMDKKPIQGAYQLESCGHGGIRPLAPRKSILKKQTRRCKGICICLDCSLFRVHAERAFEFSRKQMLEADEVAEGLMKELACLRNLVERIVMPVADRRGTYTSLQLNQEQVKGICQKASRVEEAAKGRMREMIVDLNTHCKIPGPRVSFSEVVGKQNVP</sequence>
<keyword evidence="3" id="KW-1185">Reference proteome</keyword>
<dbReference type="EMBL" id="JANAVB010000053">
    <property type="protein sequence ID" value="KAJ6854362.1"/>
    <property type="molecule type" value="Genomic_DNA"/>
</dbReference>
<accession>A0AAX6IM79</accession>
<feature type="compositionally biased region" description="Basic and acidic residues" evidence="1">
    <location>
        <begin position="65"/>
        <end position="87"/>
    </location>
</feature>
<proteinExistence type="predicted"/>
<reference evidence="2" key="1">
    <citation type="journal article" date="2023" name="GigaByte">
        <title>Genome assembly of the bearded iris, Iris pallida Lam.</title>
        <authorList>
            <person name="Bruccoleri R.E."/>
            <person name="Oakeley E.J."/>
            <person name="Faust A.M.E."/>
            <person name="Altorfer M."/>
            <person name="Dessus-Babus S."/>
            <person name="Burckhardt D."/>
            <person name="Oertli M."/>
            <person name="Naumann U."/>
            <person name="Petersen F."/>
            <person name="Wong J."/>
        </authorList>
    </citation>
    <scope>NUCLEOTIDE SEQUENCE</scope>
    <source>
        <strain evidence="2">GSM-AAB239-AS_SAM_17_03QT</strain>
    </source>
</reference>
<reference evidence="2" key="2">
    <citation type="submission" date="2023-04" db="EMBL/GenBank/DDBJ databases">
        <authorList>
            <person name="Bruccoleri R.E."/>
            <person name="Oakeley E.J."/>
            <person name="Faust A.-M."/>
            <person name="Dessus-Babus S."/>
            <person name="Altorfer M."/>
            <person name="Burckhardt D."/>
            <person name="Oertli M."/>
            <person name="Naumann U."/>
            <person name="Petersen F."/>
            <person name="Wong J."/>
        </authorList>
    </citation>
    <scope>NUCLEOTIDE SEQUENCE</scope>
    <source>
        <strain evidence="2">GSM-AAB239-AS_SAM_17_03QT</strain>
        <tissue evidence="2">Leaf</tissue>
    </source>
</reference>
<feature type="region of interest" description="Disordered" evidence="1">
    <location>
        <begin position="1"/>
        <end position="149"/>
    </location>
</feature>
<name>A0AAX6IM79_IRIPA</name>
<comment type="caution">
    <text evidence="2">The sequence shown here is derived from an EMBL/GenBank/DDBJ whole genome shotgun (WGS) entry which is preliminary data.</text>
</comment>
<feature type="compositionally biased region" description="Polar residues" evidence="1">
    <location>
        <begin position="464"/>
        <end position="498"/>
    </location>
</feature>
<feature type="compositionally biased region" description="Polar residues" evidence="1">
    <location>
        <begin position="137"/>
        <end position="149"/>
    </location>
</feature>
<protein>
    <submittedName>
        <fullName evidence="2">Uncharacterized protein</fullName>
    </submittedName>
</protein>
<dbReference type="PANTHER" id="PTHR34461">
    <property type="entry name" value="EXPRESSED PROTEIN"/>
    <property type="match status" value="1"/>
</dbReference>
<evidence type="ECO:0000313" key="3">
    <source>
        <dbReference type="Proteomes" id="UP001140949"/>
    </source>
</evidence>
<feature type="region of interest" description="Disordered" evidence="1">
    <location>
        <begin position="444"/>
        <end position="506"/>
    </location>
</feature>
<evidence type="ECO:0000313" key="2">
    <source>
        <dbReference type="EMBL" id="KAJ6854362.1"/>
    </source>
</evidence>
<gene>
    <name evidence="2" type="ORF">M6B38_101330</name>
</gene>
<evidence type="ECO:0000256" key="1">
    <source>
        <dbReference type="SAM" id="MobiDB-lite"/>
    </source>
</evidence>
<dbReference type="AlphaFoldDB" id="A0AAX6IM79"/>
<dbReference type="Proteomes" id="UP001140949">
    <property type="component" value="Unassembled WGS sequence"/>
</dbReference>
<organism evidence="2 3">
    <name type="scientific">Iris pallida</name>
    <name type="common">Sweet iris</name>
    <dbReference type="NCBI Taxonomy" id="29817"/>
    <lineage>
        <taxon>Eukaryota</taxon>
        <taxon>Viridiplantae</taxon>
        <taxon>Streptophyta</taxon>
        <taxon>Embryophyta</taxon>
        <taxon>Tracheophyta</taxon>
        <taxon>Spermatophyta</taxon>
        <taxon>Magnoliopsida</taxon>
        <taxon>Liliopsida</taxon>
        <taxon>Asparagales</taxon>
        <taxon>Iridaceae</taxon>
        <taxon>Iridoideae</taxon>
        <taxon>Irideae</taxon>
        <taxon>Iris</taxon>
    </lineage>
</organism>
<feature type="compositionally biased region" description="Basic and acidic residues" evidence="1">
    <location>
        <begin position="122"/>
        <end position="136"/>
    </location>
</feature>
<dbReference type="PANTHER" id="PTHR34461:SF4">
    <property type="entry name" value="OS01G0101800 PROTEIN"/>
    <property type="match status" value="1"/>
</dbReference>